<evidence type="ECO:0000256" key="6">
    <source>
        <dbReference type="SAM" id="Phobius"/>
    </source>
</evidence>
<dbReference type="AlphaFoldDB" id="A0A9P8PB29"/>
<evidence type="ECO:0000313" key="9">
    <source>
        <dbReference type="Proteomes" id="UP000769157"/>
    </source>
</evidence>
<keyword evidence="9" id="KW-1185">Reference proteome</keyword>
<dbReference type="GeneID" id="70233803"/>
<dbReference type="Proteomes" id="UP000769157">
    <property type="component" value="Unassembled WGS sequence"/>
</dbReference>
<dbReference type="InterPro" id="IPR003807">
    <property type="entry name" value="DUF202"/>
</dbReference>
<name>A0A9P8PB29_9ASCO</name>
<dbReference type="PANTHER" id="PTHR34187:SF2">
    <property type="entry name" value="DUF202 DOMAIN-CONTAINING PROTEIN"/>
    <property type="match status" value="1"/>
</dbReference>
<feature type="transmembrane region" description="Helical" evidence="6">
    <location>
        <begin position="136"/>
        <end position="158"/>
    </location>
</feature>
<evidence type="ECO:0000256" key="3">
    <source>
        <dbReference type="ARBA" id="ARBA00022692"/>
    </source>
</evidence>
<organism evidence="8 9">
    <name type="scientific">Ogataea philodendri</name>
    <dbReference type="NCBI Taxonomy" id="1378263"/>
    <lineage>
        <taxon>Eukaryota</taxon>
        <taxon>Fungi</taxon>
        <taxon>Dikarya</taxon>
        <taxon>Ascomycota</taxon>
        <taxon>Saccharomycotina</taxon>
        <taxon>Pichiomycetes</taxon>
        <taxon>Pichiales</taxon>
        <taxon>Pichiaceae</taxon>
        <taxon>Ogataea</taxon>
    </lineage>
</organism>
<sequence length="159" mass="17978">MTSRAPSVAPSHDNQSHFHFIVNTDNSGSLVRDHLANERSLLAYFRATVTYFTVSISALQLFKKNIITHLISPNPDTARLKVEEQFYDTLVRPWSIIMCVLGLIFIIDSVTRFLINSNHLTDLNRFDIDGKVIPSVIVLMIVLDIYLLVKIATLHISAI</sequence>
<comment type="subcellular location">
    <subcellularLocation>
        <location evidence="1">Cell membrane</location>
        <topology evidence="1">Multi-pass membrane protein</topology>
    </subcellularLocation>
</comment>
<dbReference type="RefSeq" id="XP_046062496.1">
    <property type="nucleotide sequence ID" value="XM_046202640.1"/>
</dbReference>
<dbReference type="OrthoDB" id="199599at2759"/>
<accession>A0A9P8PB29</accession>
<evidence type="ECO:0000256" key="2">
    <source>
        <dbReference type="ARBA" id="ARBA00022475"/>
    </source>
</evidence>
<gene>
    <name evidence="8" type="ORF">OGAPHI_001836</name>
</gene>
<comment type="caution">
    <text evidence="8">The sequence shown here is derived from an EMBL/GenBank/DDBJ whole genome shotgun (WGS) entry which is preliminary data.</text>
</comment>
<protein>
    <recommendedName>
        <fullName evidence="7">DUF202 domain-containing protein</fullName>
    </recommendedName>
</protein>
<dbReference type="GO" id="GO:0005886">
    <property type="term" value="C:plasma membrane"/>
    <property type="evidence" value="ECO:0007669"/>
    <property type="project" value="UniProtKB-SubCell"/>
</dbReference>
<dbReference type="Pfam" id="PF02656">
    <property type="entry name" value="DUF202"/>
    <property type="match status" value="1"/>
</dbReference>
<reference evidence="8" key="1">
    <citation type="journal article" date="2021" name="Open Biol.">
        <title>Shared evolutionary footprints suggest mitochondrial oxidative damage underlies multiple complex I losses in fungi.</title>
        <authorList>
            <person name="Schikora-Tamarit M.A."/>
            <person name="Marcet-Houben M."/>
            <person name="Nosek J."/>
            <person name="Gabaldon T."/>
        </authorList>
    </citation>
    <scope>NUCLEOTIDE SEQUENCE</scope>
    <source>
        <strain evidence="8">CBS6075</strain>
    </source>
</reference>
<feature type="domain" description="DUF202" evidence="7">
    <location>
        <begin position="32"/>
        <end position="116"/>
    </location>
</feature>
<dbReference type="EMBL" id="JAEUBE010000158">
    <property type="protein sequence ID" value="KAH3668082.1"/>
    <property type="molecule type" value="Genomic_DNA"/>
</dbReference>
<keyword evidence="2" id="KW-1003">Cell membrane</keyword>
<evidence type="ECO:0000256" key="4">
    <source>
        <dbReference type="ARBA" id="ARBA00022989"/>
    </source>
</evidence>
<proteinExistence type="predicted"/>
<evidence type="ECO:0000313" key="8">
    <source>
        <dbReference type="EMBL" id="KAH3668082.1"/>
    </source>
</evidence>
<evidence type="ECO:0000256" key="1">
    <source>
        <dbReference type="ARBA" id="ARBA00004651"/>
    </source>
</evidence>
<dbReference type="PANTHER" id="PTHR34187">
    <property type="entry name" value="FGR18P"/>
    <property type="match status" value="1"/>
</dbReference>
<evidence type="ECO:0000256" key="5">
    <source>
        <dbReference type="ARBA" id="ARBA00023136"/>
    </source>
</evidence>
<reference evidence="8" key="2">
    <citation type="submission" date="2021-01" db="EMBL/GenBank/DDBJ databases">
        <authorList>
            <person name="Schikora-Tamarit M.A."/>
        </authorList>
    </citation>
    <scope>NUCLEOTIDE SEQUENCE</scope>
    <source>
        <strain evidence="8">CBS6075</strain>
    </source>
</reference>
<feature type="transmembrane region" description="Helical" evidence="6">
    <location>
        <begin position="41"/>
        <end position="62"/>
    </location>
</feature>
<keyword evidence="3 6" id="KW-0812">Transmembrane</keyword>
<evidence type="ECO:0000259" key="7">
    <source>
        <dbReference type="Pfam" id="PF02656"/>
    </source>
</evidence>
<feature type="transmembrane region" description="Helical" evidence="6">
    <location>
        <begin position="94"/>
        <end position="115"/>
    </location>
</feature>
<keyword evidence="4 6" id="KW-1133">Transmembrane helix</keyword>
<keyword evidence="5 6" id="KW-0472">Membrane</keyword>
<dbReference type="InterPro" id="IPR052053">
    <property type="entry name" value="IM_YidH-like"/>
</dbReference>